<reference evidence="1" key="1">
    <citation type="submission" date="2021-12" db="EMBL/GenBank/DDBJ databases">
        <authorList>
            <person name="Martin H S."/>
        </authorList>
    </citation>
    <scope>NUCLEOTIDE SEQUENCE</scope>
</reference>
<dbReference type="InterPro" id="IPR036691">
    <property type="entry name" value="Endo/exonu/phosph_ase_sf"/>
</dbReference>
<proteinExistence type="predicted"/>
<organism evidence="1 2">
    <name type="scientific">Brenthis ino</name>
    <name type="common">lesser marbled fritillary</name>
    <dbReference type="NCBI Taxonomy" id="405034"/>
    <lineage>
        <taxon>Eukaryota</taxon>
        <taxon>Metazoa</taxon>
        <taxon>Ecdysozoa</taxon>
        <taxon>Arthropoda</taxon>
        <taxon>Hexapoda</taxon>
        <taxon>Insecta</taxon>
        <taxon>Pterygota</taxon>
        <taxon>Neoptera</taxon>
        <taxon>Endopterygota</taxon>
        <taxon>Lepidoptera</taxon>
        <taxon>Glossata</taxon>
        <taxon>Ditrysia</taxon>
        <taxon>Papilionoidea</taxon>
        <taxon>Nymphalidae</taxon>
        <taxon>Heliconiinae</taxon>
        <taxon>Argynnini</taxon>
        <taxon>Brenthis</taxon>
    </lineage>
</organism>
<dbReference type="EMBL" id="OV170226">
    <property type="protein sequence ID" value="CAH0727211.1"/>
    <property type="molecule type" value="Genomic_DNA"/>
</dbReference>
<dbReference type="SUPFAM" id="SSF56219">
    <property type="entry name" value="DNase I-like"/>
    <property type="match status" value="1"/>
</dbReference>
<dbReference type="AlphaFoldDB" id="A0A8J9YGT3"/>
<sequence>MEYSVGMAADEFLEDQRRRPSPVVGYILGVRWQPAVKQKPTTILIMKRQHVRNTRNTRAFPLSDVGDDGTAKYARASPKSDGKAKQQGTVTMSELRIASWNICTMTGRSAELSAILERRRINICCVQETKWKGANSRQIGKGFKLIYYGTENGKNGVGIILDQHLSQKVIEINRASDRIISVKLALENQTCLNIVCVYAPQVGCPETEKQDFWEELCTMGILLLAALKLKRQIKYKIPRIDRIKWQELNSEQGSNFKNKVLEYLSNDFSSDDSPTIIWSKFQDACIAQAKSTLGISKGPLHNEKDAKWWNNNTKATVSEKKRLFKKWQESGSEEDKVEYKQAKKIARRSVAIEKEHADLDLYRQLELASDTQIYKIAKHRHNSTKDFRITKYIKNSKGMLLTSDKDICKRWYEYYHTLLNEEFPRQAEIEEPRTQGPVNQITITEVEKAILKMKNHKACGPDDIPAELWKSLKPIPATAANLIEISQLRRRYYSAQVYAQTQVHSLFLSLSYSGGTTARHD</sequence>
<accession>A0A8J9YGT3</accession>
<dbReference type="GO" id="GO:0006281">
    <property type="term" value="P:DNA repair"/>
    <property type="evidence" value="ECO:0007669"/>
    <property type="project" value="InterPro"/>
</dbReference>
<dbReference type="Gene3D" id="3.60.10.10">
    <property type="entry name" value="Endonuclease/exonuclease/phosphatase"/>
    <property type="match status" value="1"/>
</dbReference>
<evidence type="ECO:0000313" key="2">
    <source>
        <dbReference type="Proteomes" id="UP000838878"/>
    </source>
</evidence>
<dbReference type="Proteomes" id="UP000838878">
    <property type="component" value="Chromosome 6"/>
</dbReference>
<gene>
    <name evidence="1" type="ORF">BINO364_LOCUS12586</name>
</gene>
<dbReference type="PANTHER" id="PTHR43250">
    <property type="entry name" value="EXODEOXYRIBONUCLEASE III"/>
    <property type="match status" value="1"/>
</dbReference>
<dbReference type="GO" id="GO:0008311">
    <property type="term" value="F:double-stranded DNA 3'-5' DNA exonuclease activity"/>
    <property type="evidence" value="ECO:0007669"/>
    <property type="project" value="InterPro"/>
</dbReference>
<dbReference type="OrthoDB" id="418748at2759"/>
<evidence type="ECO:0000313" key="1">
    <source>
        <dbReference type="EMBL" id="CAH0727211.1"/>
    </source>
</evidence>
<dbReference type="InterPro" id="IPR037493">
    <property type="entry name" value="ExoIII-like"/>
</dbReference>
<dbReference type="PANTHER" id="PTHR43250:SF2">
    <property type="entry name" value="EXODEOXYRIBONUCLEASE III"/>
    <property type="match status" value="1"/>
</dbReference>
<feature type="non-terminal residue" evidence="1">
    <location>
        <position position="521"/>
    </location>
</feature>
<protein>
    <recommendedName>
        <fullName evidence="3">Endonuclease/exonuclease/phosphatase domain-containing protein</fullName>
    </recommendedName>
</protein>
<name>A0A8J9YGT3_9NEOP</name>
<keyword evidence="2" id="KW-1185">Reference proteome</keyword>
<evidence type="ECO:0008006" key="3">
    <source>
        <dbReference type="Google" id="ProtNLM"/>
    </source>
</evidence>